<accession>A0A7Y0E1G9</accession>
<dbReference type="CDD" id="cd08503">
    <property type="entry name" value="PBP2_NikA_DppA_OppA_like_17"/>
    <property type="match status" value="1"/>
</dbReference>
<sequence>MNRRDFLQTGAYSVGTAGLLGAGSSLPFARPVRAASPKHGGTIRIGQSGGAVSDSLDPASFASGPIVTAMLAVCNNLAEIDADGNAVPELAESFNPSADARVWTVPLRSEARFGDGRALTASDVIASFNHHRGADSTSGVKSLLAQITDIRADGPNTVVFELESGNADFPFIAADYHLVVMPANPDGSLNWQSGLGTGGYTLEEHDPGVIVRLKRRDDYWKAGRAWFDTAELLTINDLTARQSALLTGEVDVINSVDRHVLHLLESQPNLSLVEVTGTAHSAIPMFCDTPPFDDVNVRLALKHAIGRTELLEKILLGHGALGNDHPIAPANRFHAADLEQRTYDPDKARYHLKKAGHTRLELTLSAADAAGTGSVDLAVLFREHAAAVGIEIDLLHEPDDGYWTNVWLKKPFVLSYWNGRPTEDLMFSTVYAGDSEWNESHWRNDRFDTLLSAARTELNEDLRREMYREMQILCRDDGGTIVPMFLNYIDARNDKVAHGPVASDRFLDGWKLVERWWSAV</sequence>
<name>A0A7Y0E1G9_9PROT</name>
<dbReference type="EMBL" id="JABBNT010000004">
    <property type="protein sequence ID" value="NMM45497.1"/>
    <property type="molecule type" value="Genomic_DNA"/>
</dbReference>
<feature type="domain" description="Solute-binding protein family 5" evidence="5">
    <location>
        <begin position="86"/>
        <end position="437"/>
    </location>
</feature>
<dbReference type="GO" id="GO:0030288">
    <property type="term" value="C:outer membrane-bounded periplasmic space"/>
    <property type="evidence" value="ECO:0007669"/>
    <property type="project" value="UniProtKB-ARBA"/>
</dbReference>
<dbReference type="SUPFAM" id="SSF53850">
    <property type="entry name" value="Periplasmic binding protein-like II"/>
    <property type="match status" value="1"/>
</dbReference>
<dbReference type="Gene3D" id="3.10.105.10">
    <property type="entry name" value="Dipeptide-binding Protein, Domain 3"/>
    <property type="match status" value="1"/>
</dbReference>
<evidence type="ECO:0000256" key="2">
    <source>
        <dbReference type="ARBA" id="ARBA00005695"/>
    </source>
</evidence>
<dbReference type="InterPro" id="IPR030678">
    <property type="entry name" value="Peptide/Ni-bd"/>
</dbReference>
<dbReference type="InterPro" id="IPR006311">
    <property type="entry name" value="TAT_signal"/>
</dbReference>
<gene>
    <name evidence="6" type="ORF">HH303_13465</name>
</gene>
<evidence type="ECO:0000256" key="3">
    <source>
        <dbReference type="ARBA" id="ARBA00022448"/>
    </source>
</evidence>
<protein>
    <submittedName>
        <fullName evidence="6">ABC transporter substrate-binding protein</fullName>
    </submittedName>
</protein>
<dbReference type="GO" id="GO:0043190">
    <property type="term" value="C:ATP-binding cassette (ABC) transporter complex"/>
    <property type="evidence" value="ECO:0007669"/>
    <property type="project" value="InterPro"/>
</dbReference>
<proteinExistence type="inferred from homology"/>
<dbReference type="PANTHER" id="PTHR30290:SF10">
    <property type="entry name" value="PERIPLASMIC OLIGOPEPTIDE-BINDING PROTEIN-RELATED"/>
    <property type="match status" value="1"/>
</dbReference>
<dbReference type="PROSITE" id="PS51318">
    <property type="entry name" value="TAT"/>
    <property type="match status" value="1"/>
</dbReference>
<dbReference type="GO" id="GO:0015833">
    <property type="term" value="P:peptide transport"/>
    <property type="evidence" value="ECO:0007669"/>
    <property type="project" value="TreeGrafter"/>
</dbReference>
<dbReference type="GO" id="GO:1904680">
    <property type="term" value="F:peptide transmembrane transporter activity"/>
    <property type="evidence" value="ECO:0007669"/>
    <property type="project" value="TreeGrafter"/>
</dbReference>
<evidence type="ECO:0000259" key="5">
    <source>
        <dbReference type="Pfam" id="PF00496"/>
    </source>
</evidence>
<evidence type="ECO:0000256" key="4">
    <source>
        <dbReference type="ARBA" id="ARBA00022729"/>
    </source>
</evidence>
<comment type="similarity">
    <text evidence="2">Belongs to the bacterial solute-binding protein 5 family.</text>
</comment>
<organism evidence="6 7">
    <name type="scientific">Pacificispira spongiicola</name>
    <dbReference type="NCBI Taxonomy" id="2729598"/>
    <lineage>
        <taxon>Bacteria</taxon>
        <taxon>Pseudomonadati</taxon>
        <taxon>Pseudomonadota</taxon>
        <taxon>Alphaproteobacteria</taxon>
        <taxon>Rhodospirillales</taxon>
        <taxon>Rhodospirillaceae</taxon>
        <taxon>Pacificispira</taxon>
    </lineage>
</organism>
<dbReference type="InterPro" id="IPR000914">
    <property type="entry name" value="SBP_5_dom"/>
</dbReference>
<dbReference type="PIRSF" id="PIRSF002741">
    <property type="entry name" value="MppA"/>
    <property type="match status" value="1"/>
</dbReference>
<dbReference type="Pfam" id="PF00496">
    <property type="entry name" value="SBP_bac_5"/>
    <property type="match status" value="1"/>
</dbReference>
<dbReference type="Gene3D" id="3.40.190.10">
    <property type="entry name" value="Periplasmic binding protein-like II"/>
    <property type="match status" value="1"/>
</dbReference>
<evidence type="ECO:0000313" key="7">
    <source>
        <dbReference type="Proteomes" id="UP000539372"/>
    </source>
</evidence>
<comment type="subcellular location">
    <subcellularLocation>
        <location evidence="1">Periplasm</location>
    </subcellularLocation>
</comment>
<dbReference type="PANTHER" id="PTHR30290">
    <property type="entry name" value="PERIPLASMIC BINDING COMPONENT OF ABC TRANSPORTER"/>
    <property type="match status" value="1"/>
</dbReference>
<evidence type="ECO:0000256" key="1">
    <source>
        <dbReference type="ARBA" id="ARBA00004418"/>
    </source>
</evidence>
<dbReference type="Gene3D" id="3.90.76.10">
    <property type="entry name" value="Dipeptide-binding Protein, Domain 1"/>
    <property type="match status" value="1"/>
</dbReference>
<keyword evidence="4" id="KW-0732">Signal</keyword>
<keyword evidence="3" id="KW-0813">Transport</keyword>
<evidence type="ECO:0000313" key="6">
    <source>
        <dbReference type="EMBL" id="NMM45497.1"/>
    </source>
</evidence>
<dbReference type="AlphaFoldDB" id="A0A7Y0E1G9"/>
<dbReference type="Proteomes" id="UP000539372">
    <property type="component" value="Unassembled WGS sequence"/>
</dbReference>
<reference evidence="6 7" key="1">
    <citation type="submission" date="2020-04" db="EMBL/GenBank/DDBJ databases">
        <title>Rhodospirillaceae bacterium KN72 isolated from deep sea.</title>
        <authorList>
            <person name="Zhang D.-C."/>
        </authorList>
    </citation>
    <scope>NUCLEOTIDE SEQUENCE [LARGE SCALE GENOMIC DNA]</scope>
    <source>
        <strain evidence="6 7">KN72</strain>
    </source>
</reference>
<comment type="caution">
    <text evidence="6">The sequence shown here is derived from an EMBL/GenBank/DDBJ whole genome shotgun (WGS) entry which is preliminary data.</text>
</comment>
<keyword evidence="7" id="KW-1185">Reference proteome</keyword>
<dbReference type="InterPro" id="IPR039424">
    <property type="entry name" value="SBP_5"/>
</dbReference>